<evidence type="ECO:0000256" key="4">
    <source>
        <dbReference type="SAM" id="MobiDB-lite"/>
    </source>
</evidence>
<reference evidence="6 7" key="1">
    <citation type="submission" date="2019-02" db="EMBL/GenBank/DDBJ databases">
        <title>Deep-cultivation of Planctomycetes and their phenomic and genomic characterization uncovers novel biology.</title>
        <authorList>
            <person name="Wiegand S."/>
            <person name="Jogler M."/>
            <person name="Boedeker C."/>
            <person name="Pinto D."/>
            <person name="Vollmers J."/>
            <person name="Rivas-Marin E."/>
            <person name="Kohn T."/>
            <person name="Peeters S.H."/>
            <person name="Heuer A."/>
            <person name="Rast P."/>
            <person name="Oberbeckmann S."/>
            <person name="Bunk B."/>
            <person name="Jeske O."/>
            <person name="Meyerdierks A."/>
            <person name="Storesund J.E."/>
            <person name="Kallscheuer N."/>
            <person name="Luecker S."/>
            <person name="Lage O.M."/>
            <person name="Pohl T."/>
            <person name="Merkel B.J."/>
            <person name="Hornburger P."/>
            <person name="Mueller R.-W."/>
            <person name="Bruemmer F."/>
            <person name="Labrenz M."/>
            <person name="Spormann A.M."/>
            <person name="Op den Camp H."/>
            <person name="Overmann J."/>
            <person name="Amann R."/>
            <person name="Jetten M.S.M."/>
            <person name="Mascher T."/>
            <person name="Medema M.H."/>
            <person name="Devos D.P."/>
            <person name="Kaster A.-K."/>
            <person name="Ovreas L."/>
            <person name="Rohde M."/>
            <person name="Galperin M.Y."/>
            <person name="Jogler C."/>
        </authorList>
    </citation>
    <scope>NUCLEOTIDE SEQUENCE [LARGE SCALE GENOMIC DNA]</scope>
    <source>
        <strain evidence="6 7">K22_7</strain>
    </source>
</reference>
<keyword evidence="7" id="KW-1185">Reference proteome</keyword>
<sequence>MTADHSDAGRPSDDRDRSAENDRAAKDGPPDGLTDGPRVRPGERGAVVWATAWFFFILLGYLIVRPVRETMGSIGGTKQLQGLMLVTFAVMLVAVPIYSALVARLPRRWLVRVVYHFFAACLLAFFLLMRVDNESVQVATARVFFVWVNVFSLFATSVFWSVLADLFSSSQGKRLFGMVAAGGTAGAITGSLLTSQLASVLSTSWLLLIPVVMIEIGLMCAWRLETTVAKNGVGSERGLSGGAAADDAKAGDADSDKPTGGGLLSGITHVASSPYLMMICLFLFFVQACGTQLYFEQAEIVADQIETKQQRTELFAYLDLGTQVLTLLVQWLLSGVILRRLGVAVSLVILPCVYAAGFASLAVAPVLLTLCVVVVISRAIGYGITVPAREVLFTVVSREEKYKSKSFIDTVVLRGGDAISGQIFGSLRSWGLSLSVLNLWAIPLTGLWAVVAWRLGRKQQQRSVRIPNTHRPGKKPTP</sequence>
<dbReference type="RefSeq" id="WP_145168884.1">
    <property type="nucleotide sequence ID" value="NZ_CP036525.1"/>
</dbReference>
<evidence type="ECO:0000256" key="3">
    <source>
        <dbReference type="ARBA" id="ARBA00023136"/>
    </source>
</evidence>
<feature type="transmembrane region" description="Helical" evidence="5">
    <location>
        <begin position="83"/>
        <end position="101"/>
    </location>
</feature>
<keyword evidence="3 5" id="KW-0472">Membrane</keyword>
<dbReference type="Proteomes" id="UP000318538">
    <property type="component" value="Chromosome"/>
</dbReference>
<accession>A0A517N7M6</accession>
<dbReference type="KEGG" id="rlc:K227x_15120"/>
<keyword evidence="1 5" id="KW-0812">Transmembrane</keyword>
<evidence type="ECO:0000313" key="6">
    <source>
        <dbReference type="EMBL" id="QDT03131.1"/>
    </source>
</evidence>
<feature type="transmembrane region" description="Helical" evidence="5">
    <location>
        <begin position="345"/>
        <end position="376"/>
    </location>
</feature>
<dbReference type="OrthoDB" id="199378at2"/>
<proteinExistence type="predicted"/>
<evidence type="ECO:0000256" key="1">
    <source>
        <dbReference type="ARBA" id="ARBA00022692"/>
    </source>
</evidence>
<organism evidence="6 7">
    <name type="scientific">Rubripirellula lacrimiformis</name>
    <dbReference type="NCBI Taxonomy" id="1930273"/>
    <lineage>
        <taxon>Bacteria</taxon>
        <taxon>Pseudomonadati</taxon>
        <taxon>Planctomycetota</taxon>
        <taxon>Planctomycetia</taxon>
        <taxon>Pirellulales</taxon>
        <taxon>Pirellulaceae</taxon>
        <taxon>Rubripirellula</taxon>
    </lineage>
</organism>
<dbReference type="AlphaFoldDB" id="A0A517N7M6"/>
<dbReference type="InterPro" id="IPR036259">
    <property type="entry name" value="MFS_trans_sf"/>
</dbReference>
<feature type="transmembrane region" description="Helical" evidence="5">
    <location>
        <begin position="113"/>
        <end position="131"/>
    </location>
</feature>
<feature type="region of interest" description="Disordered" evidence="4">
    <location>
        <begin position="1"/>
        <end position="39"/>
    </location>
</feature>
<dbReference type="InterPro" id="IPR011701">
    <property type="entry name" value="MFS"/>
</dbReference>
<name>A0A517N7M6_9BACT</name>
<dbReference type="PANTHER" id="PTHR43596">
    <property type="entry name" value="ADP,ATP CARRIER PROTEIN"/>
    <property type="match status" value="1"/>
</dbReference>
<protein>
    <submittedName>
        <fullName evidence="6">Major Facilitator Superfamily protein</fullName>
    </submittedName>
</protein>
<dbReference type="SUPFAM" id="SSF103473">
    <property type="entry name" value="MFS general substrate transporter"/>
    <property type="match status" value="1"/>
</dbReference>
<feature type="transmembrane region" description="Helical" evidence="5">
    <location>
        <begin position="143"/>
        <end position="163"/>
    </location>
</feature>
<dbReference type="CDD" id="cd06174">
    <property type="entry name" value="MFS"/>
    <property type="match status" value="1"/>
</dbReference>
<keyword evidence="2 5" id="KW-1133">Transmembrane helix</keyword>
<dbReference type="PANTHER" id="PTHR43596:SF1">
    <property type="entry name" value="ADP,ATP CARRIER PROTEIN"/>
    <property type="match status" value="1"/>
</dbReference>
<feature type="transmembrane region" description="Helical" evidence="5">
    <location>
        <begin position="437"/>
        <end position="456"/>
    </location>
</feature>
<dbReference type="Gene3D" id="1.20.1250.20">
    <property type="entry name" value="MFS general substrate transporter like domains"/>
    <property type="match status" value="1"/>
</dbReference>
<evidence type="ECO:0000313" key="7">
    <source>
        <dbReference type="Proteomes" id="UP000318538"/>
    </source>
</evidence>
<dbReference type="GO" id="GO:0022857">
    <property type="term" value="F:transmembrane transporter activity"/>
    <property type="evidence" value="ECO:0007669"/>
    <property type="project" value="InterPro"/>
</dbReference>
<dbReference type="EMBL" id="CP036525">
    <property type="protein sequence ID" value="QDT03131.1"/>
    <property type="molecule type" value="Genomic_DNA"/>
</dbReference>
<feature type="compositionally biased region" description="Basic and acidic residues" evidence="4">
    <location>
        <begin position="1"/>
        <end position="29"/>
    </location>
</feature>
<feature type="transmembrane region" description="Helical" evidence="5">
    <location>
        <begin position="205"/>
        <end position="224"/>
    </location>
</feature>
<dbReference type="Pfam" id="PF07690">
    <property type="entry name" value="MFS_1"/>
    <property type="match status" value="1"/>
</dbReference>
<feature type="transmembrane region" description="Helical" evidence="5">
    <location>
        <begin position="175"/>
        <end position="193"/>
    </location>
</feature>
<evidence type="ECO:0000256" key="2">
    <source>
        <dbReference type="ARBA" id="ARBA00022989"/>
    </source>
</evidence>
<feature type="transmembrane region" description="Helical" evidence="5">
    <location>
        <begin position="46"/>
        <end position="63"/>
    </location>
</feature>
<gene>
    <name evidence="6" type="ORF">K227x_15120</name>
</gene>
<evidence type="ECO:0000256" key="5">
    <source>
        <dbReference type="SAM" id="Phobius"/>
    </source>
</evidence>